<dbReference type="AlphaFoldDB" id="A0A165CHT7"/>
<feature type="region of interest" description="Disordered" evidence="1">
    <location>
        <begin position="1"/>
        <end position="62"/>
    </location>
</feature>
<sequence>MSSTRERRPTPRSSLPLPGTAGGPHSPASLSASQSPRAQRVPTLAPHLTLGSPPGPYGPRHPPLLCQRLPTVRRAACWVCAAAVSTGQHGPQVLASDRPRPPRADRPAHVSHADQTRPSAPRPSDPHWFAHRRARADLQRARERPSGSRAGAHKGRVSGRCHCETA</sequence>
<feature type="region of interest" description="Disordered" evidence="1">
    <location>
        <begin position="86"/>
        <end position="166"/>
    </location>
</feature>
<dbReference type="EMBL" id="KV424142">
    <property type="protein sequence ID" value="KZT50823.1"/>
    <property type="molecule type" value="Genomic_DNA"/>
</dbReference>
<feature type="compositionally biased region" description="Polar residues" evidence="1">
    <location>
        <begin position="28"/>
        <end position="37"/>
    </location>
</feature>
<feature type="compositionally biased region" description="Basic and acidic residues" evidence="1">
    <location>
        <begin position="135"/>
        <end position="146"/>
    </location>
</feature>
<evidence type="ECO:0000256" key="1">
    <source>
        <dbReference type="SAM" id="MobiDB-lite"/>
    </source>
</evidence>
<gene>
    <name evidence="2" type="ORF">CALCODRAFT_165482</name>
</gene>
<feature type="compositionally biased region" description="Pro residues" evidence="1">
    <location>
        <begin position="53"/>
        <end position="62"/>
    </location>
</feature>
<reference evidence="2 3" key="1">
    <citation type="journal article" date="2016" name="Mol. Biol. Evol.">
        <title>Comparative Genomics of Early-Diverging Mushroom-Forming Fungi Provides Insights into the Origins of Lignocellulose Decay Capabilities.</title>
        <authorList>
            <person name="Nagy L.G."/>
            <person name="Riley R."/>
            <person name="Tritt A."/>
            <person name="Adam C."/>
            <person name="Daum C."/>
            <person name="Floudas D."/>
            <person name="Sun H."/>
            <person name="Yadav J.S."/>
            <person name="Pangilinan J."/>
            <person name="Larsson K.H."/>
            <person name="Matsuura K."/>
            <person name="Barry K."/>
            <person name="Labutti K."/>
            <person name="Kuo R."/>
            <person name="Ohm R.A."/>
            <person name="Bhattacharya S.S."/>
            <person name="Shirouzu T."/>
            <person name="Yoshinaga Y."/>
            <person name="Martin F.M."/>
            <person name="Grigoriev I.V."/>
            <person name="Hibbett D.S."/>
        </authorList>
    </citation>
    <scope>NUCLEOTIDE SEQUENCE [LARGE SCALE GENOMIC DNA]</scope>
    <source>
        <strain evidence="2 3">HHB12733</strain>
    </source>
</reference>
<feature type="compositionally biased region" description="Basic and acidic residues" evidence="1">
    <location>
        <begin position="97"/>
        <end position="115"/>
    </location>
</feature>
<protein>
    <submittedName>
        <fullName evidence="2">Uncharacterized protein</fullName>
    </submittedName>
</protein>
<proteinExistence type="predicted"/>
<evidence type="ECO:0000313" key="3">
    <source>
        <dbReference type="Proteomes" id="UP000076842"/>
    </source>
</evidence>
<name>A0A165CHT7_9BASI</name>
<keyword evidence="3" id="KW-1185">Reference proteome</keyword>
<evidence type="ECO:0000313" key="2">
    <source>
        <dbReference type="EMBL" id="KZT50823.1"/>
    </source>
</evidence>
<dbReference type="InParanoid" id="A0A165CHT7"/>
<dbReference type="Proteomes" id="UP000076842">
    <property type="component" value="Unassembled WGS sequence"/>
</dbReference>
<organism evidence="2 3">
    <name type="scientific">Calocera cornea HHB12733</name>
    <dbReference type="NCBI Taxonomy" id="1353952"/>
    <lineage>
        <taxon>Eukaryota</taxon>
        <taxon>Fungi</taxon>
        <taxon>Dikarya</taxon>
        <taxon>Basidiomycota</taxon>
        <taxon>Agaricomycotina</taxon>
        <taxon>Dacrymycetes</taxon>
        <taxon>Dacrymycetales</taxon>
        <taxon>Dacrymycetaceae</taxon>
        <taxon>Calocera</taxon>
    </lineage>
</organism>
<accession>A0A165CHT7</accession>